<organism evidence="1">
    <name type="scientific">Cricetulus griseus</name>
    <name type="common">Chinese hamster</name>
    <name type="synonym">Cricetulus barabensis griseus</name>
    <dbReference type="NCBI Taxonomy" id="10029"/>
    <lineage>
        <taxon>Eukaryota</taxon>
        <taxon>Metazoa</taxon>
        <taxon>Chordata</taxon>
        <taxon>Craniata</taxon>
        <taxon>Vertebrata</taxon>
        <taxon>Euteleostomi</taxon>
        <taxon>Mammalia</taxon>
        <taxon>Eutheria</taxon>
        <taxon>Euarchontoglires</taxon>
        <taxon>Glires</taxon>
        <taxon>Rodentia</taxon>
        <taxon>Myomorpha</taxon>
        <taxon>Muroidea</taxon>
        <taxon>Cricetidae</taxon>
        <taxon>Cricetinae</taxon>
        <taxon>Cricetulus</taxon>
    </lineage>
</organism>
<gene>
    <name evidence="1" type="primary">PRM2</name>
</gene>
<sequence>MACYPVNIRARGLGKNMGMKSRGRGKG</sequence>
<reference evidence="1" key="1">
    <citation type="submission" date="2000-05" db="EMBL/GenBank/DDBJ databases">
        <title>Variable Regulation of Protamine 2 Gene Expression in Muroid Rodents.</title>
        <authorList>
            <person name="Dolan C.E."/>
            <person name="Fabes S.E."/>
            <person name="Mazrimas J.A."/>
            <person name="Corzett M.H."/>
            <person name="Breed W.G."/>
            <person name="Balhorn R."/>
        </authorList>
    </citation>
    <scope>NUCLEOTIDE SEQUENCE</scope>
</reference>
<evidence type="ECO:0000313" key="1">
    <source>
        <dbReference type="EMBL" id="AAG09807.1"/>
    </source>
</evidence>
<dbReference type="AlphaFoldDB" id="Q9EP54"/>
<dbReference type="EMBL" id="AF269065">
    <property type="protein sequence ID" value="AAG09806.1"/>
    <property type="molecule type" value="Genomic_DNA"/>
</dbReference>
<protein>
    <submittedName>
        <fullName evidence="1">DNA packaging protein protamine 2</fullName>
    </submittedName>
</protein>
<proteinExistence type="evidence at transcript level"/>
<name>Q9EP54_CRIGR</name>
<dbReference type="EMBL" id="AF269066">
    <property type="protein sequence ID" value="AAG09807.1"/>
    <property type="molecule type" value="mRNA"/>
</dbReference>
<accession>Q9EP54</accession>